<dbReference type="AlphaFoldDB" id="A0A0C9X0Y8"/>
<reference evidence="2" key="2">
    <citation type="submission" date="2015-01" db="EMBL/GenBank/DDBJ databases">
        <title>Evolutionary Origins and Diversification of the Mycorrhizal Mutualists.</title>
        <authorList>
            <consortium name="DOE Joint Genome Institute"/>
            <consortium name="Mycorrhizal Genomics Consortium"/>
            <person name="Kohler A."/>
            <person name="Kuo A."/>
            <person name="Nagy L.G."/>
            <person name="Floudas D."/>
            <person name="Copeland A."/>
            <person name="Barry K.W."/>
            <person name="Cichocki N."/>
            <person name="Veneault-Fourrey C."/>
            <person name="LaButti K."/>
            <person name="Lindquist E.A."/>
            <person name="Lipzen A."/>
            <person name="Lundell T."/>
            <person name="Morin E."/>
            <person name="Murat C."/>
            <person name="Riley R."/>
            <person name="Ohm R."/>
            <person name="Sun H."/>
            <person name="Tunlid A."/>
            <person name="Henrissat B."/>
            <person name="Grigoriev I.V."/>
            <person name="Hibbett D.S."/>
            <person name="Martin F."/>
        </authorList>
    </citation>
    <scope>NUCLEOTIDE SEQUENCE [LARGE SCALE GENOMIC DNA]</scope>
    <source>
        <strain evidence="2">LaAM-08-1</strain>
    </source>
</reference>
<evidence type="ECO:0008006" key="3">
    <source>
        <dbReference type="Google" id="ProtNLM"/>
    </source>
</evidence>
<dbReference type="OrthoDB" id="3199068at2759"/>
<accession>A0A0C9X0Y8</accession>
<reference evidence="1 2" key="1">
    <citation type="submission" date="2014-04" db="EMBL/GenBank/DDBJ databases">
        <authorList>
            <consortium name="DOE Joint Genome Institute"/>
            <person name="Kuo A."/>
            <person name="Kohler A."/>
            <person name="Nagy L.G."/>
            <person name="Floudas D."/>
            <person name="Copeland A."/>
            <person name="Barry K.W."/>
            <person name="Cichocki N."/>
            <person name="Veneault-Fourrey C."/>
            <person name="LaButti K."/>
            <person name="Lindquist E.A."/>
            <person name="Lipzen A."/>
            <person name="Lundell T."/>
            <person name="Morin E."/>
            <person name="Murat C."/>
            <person name="Sun H."/>
            <person name="Tunlid A."/>
            <person name="Henrissat B."/>
            <person name="Grigoriev I.V."/>
            <person name="Hibbett D.S."/>
            <person name="Martin F."/>
            <person name="Nordberg H.P."/>
            <person name="Cantor M.N."/>
            <person name="Hua S.X."/>
        </authorList>
    </citation>
    <scope>NUCLEOTIDE SEQUENCE [LARGE SCALE GENOMIC DNA]</scope>
    <source>
        <strain evidence="1 2">LaAM-08-1</strain>
    </source>
</reference>
<dbReference type="STRING" id="1095629.A0A0C9X0Y8"/>
<protein>
    <recommendedName>
        <fullName evidence="3">BTB domain-containing protein</fullName>
    </recommendedName>
</protein>
<dbReference type="EMBL" id="KN838557">
    <property type="protein sequence ID" value="KIK05755.1"/>
    <property type="molecule type" value="Genomic_DNA"/>
</dbReference>
<gene>
    <name evidence="1" type="ORF">K443DRAFT_90516</name>
</gene>
<organism evidence="1 2">
    <name type="scientific">Laccaria amethystina LaAM-08-1</name>
    <dbReference type="NCBI Taxonomy" id="1095629"/>
    <lineage>
        <taxon>Eukaryota</taxon>
        <taxon>Fungi</taxon>
        <taxon>Dikarya</taxon>
        <taxon>Basidiomycota</taxon>
        <taxon>Agaricomycotina</taxon>
        <taxon>Agaricomycetes</taxon>
        <taxon>Agaricomycetidae</taxon>
        <taxon>Agaricales</taxon>
        <taxon>Agaricineae</taxon>
        <taxon>Hydnangiaceae</taxon>
        <taxon>Laccaria</taxon>
    </lineage>
</organism>
<evidence type="ECO:0000313" key="2">
    <source>
        <dbReference type="Proteomes" id="UP000054477"/>
    </source>
</evidence>
<name>A0A0C9X0Y8_9AGAR</name>
<keyword evidence="2" id="KW-1185">Reference proteome</keyword>
<dbReference type="HOGENOM" id="CLU_047592_2_2_1"/>
<dbReference type="Proteomes" id="UP000054477">
    <property type="component" value="Unassembled WGS sequence"/>
</dbReference>
<sequence>MSAIKHPDYFLDTIIFSVEGCLFKVPKYHFVRSAVIFPASLDQPQEEVLNAEGYSEESPIFLPGTTKVDFENLMKILYPLKIARTQTLSFAEWVSVLDLSTKWYFVEFRRLAIAKITTLCDDIVEKIRLGKKYRVSSWLLFGYEQLARRTEKITDDEAKIIGYLTTIFIYGVREKAYGPEYSPLDYKETICRTFAQELADVKADELGYGTWEQQ</sequence>
<proteinExistence type="predicted"/>
<evidence type="ECO:0000313" key="1">
    <source>
        <dbReference type="EMBL" id="KIK05755.1"/>
    </source>
</evidence>